<proteinExistence type="predicted"/>
<name>A0A7K6MR28_PANBI</name>
<feature type="compositionally biased region" description="Polar residues" evidence="2">
    <location>
        <begin position="125"/>
        <end position="134"/>
    </location>
</feature>
<dbReference type="GO" id="GO:0005814">
    <property type="term" value="C:centriole"/>
    <property type="evidence" value="ECO:0007669"/>
    <property type="project" value="InterPro"/>
</dbReference>
<reference evidence="3 4" key="1">
    <citation type="submission" date="2019-09" db="EMBL/GenBank/DDBJ databases">
        <title>Bird 10,000 Genomes (B10K) Project - Family phase.</title>
        <authorList>
            <person name="Zhang G."/>
        </authorList>
    </citation>
    <scope>NUCLEOTIDE SEQUENCE [LARGE SCALE GENOMIC DNA]</scope>
    <source>
        <strain evidence="3">B10K-DU-030-18</strain>
    </source>
</reference>
<organism evidence="3 4">
    <name type="scientific">Panurus biarmicus</name>
    <name type="common">Bearded tit</name>
    <dbReference type="NCBI Taxonomy" id="181101"/>
    <lineage>
        <taxon>Eukaryota</taxon>
        <taxon>Metazoa</taxon>
        <taxon>Chordata</taxon>
        <taxon>Craniata</taxon>
        <taxon>Vertebrata</taxon>
        <taxon>Euteleostomi</taxon>
        <taxon>Archelosauria</taxon>
        <taxon>Archosauria</taxon>
        <taxon>Dinosauria</taxon>
        <taxon>Saurischia</taxon>
        <taxon>Theropoda</taxon>
        <taxon>Coelurosauria</taxon>
        <taxon>Aves</taxon>
        <taxon>Neognathae</taxon>
        <taxon>Neoaves</taxon>
        <taxon>Telluraves</taxon>
        <taxon>Australaves</taxon>
        <taxon>Passeriformes</taxon>
        <taxon>Sylvioidea</taxon>
        <taxon>Sylviidae</taxon>
        <taxon>Sylviidae incertae sedis</taxon>
        <taxon>Panurus</taxon>
    </lineage>
</organism>
<feature type="region of interest" description="Disordered" evidence="2">
    <location>
        <begin position="125"/>
        <end position="192"/>
    </location>
</feature>
<dbReference type="PANTHER" id="PTHR13594:SF1">
    <property type="entry name" value="CENTRIOLAR COILED-COIL PROTEIN OF 110 KDA"/>
    <property type="match status" value="1"/>
</dbReference>
<dbReference type="GO" id="GO:0032465">
    <property type="term" value="P:regulation of cytokinesis"/>
    <property type="evidence" value="ECO:0007669"/>
    <property type="project" value="InterPro"/>
</dbReference>
<feature type="region of interest" description="Disordered" evidence="2">
    <location>
        <begin position="234"/>
        <end position="310"/>
    </location>
</feature>
<evidence type="ECO:0000313" key="3">
    <source>
        <dbReference type="EMBL" id="NWW38878.1"/>
    </source>
</evidence>
<dbReference type="GO" id="GO:1903723">
    <property type="term" value="P:negative regulation of centriole elongation"/>
    <property type="evidence" value="ECO:0007669"/>
    <property type="project" value="TreeGrafter"/>
</dbReference>
<dbReference type="PANTHER" id="PTHR13594">
    <property type="entry name" value="CENTRIOLAR COILED-COIL PROTEIN OF 110 KDA"/>
    <property type="match status" value="1"/>
</dbReference>
<dbReference type="InterPro" id="IPR033207">
    <property type="entry name" value="CCP110"/>
</dbReference>
<dbReference type="GO" id="GO:0032053">
    <property type="term" value="P:ciliary basal body organization"/>
    <property type="evidence" value="ECO:0007669"/>
    <property type="project" value="TreeGrafter"/>
</dbReference>
<feature type="coiled-coil region" evidence="1">
    <location>
        <begin position="635"/>
        <end position="691"/>
    </location>
</feature>
<feature type="non-terminal residue" evidence="3">
    <location>
        <position position="1"/>
    </location>
</feature>
<keyword evidence="4" id="KW-1185">Reference proteome</keyword>
<gene>
    <name evidence="3" type="primary">Ccp110</name>
    <name evidence="3" type="ORF">PANBIA_R03796</name>
</gene>
<accession>A0A7K6MR28</accession>
<sequence>MEDYEIFCRKHLSRIQEEAIKGETSLTVQNKNISLIQFYGVPVLSPLLSLEKKKEVQQYKEKALDLETRKRESWKKALLNRVQEIVENVQMKRGPSRSDMNTSEAESSCPDLDSKALTDFTALSDTNSASSPEAHSSMDLGKTTELRPSGQRTSNVTEAVKAAEENVSSKPSERRVAEATPCPRAASPDKVCNKLPSQALQKQEGRVGSPSDEDVQDPCVMSLQNLIKKSREYIEKEQSKRTSKSNSKRSTSESHSDKENDGVKTTDSVKERAKFTGRSCTAQTLDKPSLNKSNTPLHGASTHTNNTSMSTLSSFSKVDIPMRVGTPPLVDSDSDEELKKNSVLERDSSVVRSLTGSYAKLPSPEPSMSPKMHRRRPRPLSMGHIIINNPVNAYELSPKGKGRTMDLIMQDIADKNNVSESVPKFMVDFSTVCPGRIPGVSRNSSGPCDGFGVGKPNRHSLGFFECRGAVSAAVEGQVVMDSRGPYKVENSTNTAPPKVNEPFALSQSAVTQKILAGNEMKPATLPENAKCNSPVELNKSYDVENPSPLLMQSKNVRQQMDNTPSVSSANEQFPENFEKVKRRLDLDIDNCQKENSSCALGVGMEQEKQWLQEQKYPVGSVYITKNAALENMAKEDILKTKMLAFEEMRKRLEEQHAQQLSILIAEQEREQEKLQKELEEQERKLKGKKVTTTEIEISKVNINSRMELEWRKKSESVQSQLETVHNTNSTSIGFAHTTPNTFSATSETSFYLWGPSGSGVIKTSVCRPSNRIKTRWTQVFSPEVQMKFDKITAVAKGFLTRRLLQTEKLKHLKQTVKDTLEFIKTFQSEAPLKRGSVSAQDASLHERVMAQLRAALYDIHDIFFTMEASERMNILRHDREVRKEKMLRQMDKVKSPRERVALSTATQKSLDRKKFMKASEMGIPSKKIIIKQKTPENRILQPNQGQNAPVHRLLCRQG</sequence>
<feature type="non-terminal residue" evidence="3">
    <location>
        <position position="958"/>
    </location>
</feature>
<protein>
    <submittedName>
        <fullName evidence="3">CP110 protein</fullName>
    </submittedName>
</protein>
<feature type="compositionally biased region" description="Basic and acidic residues" evidence="2">
    <location>
        <begin position="250"/>
        <end position="274"/>
    </location>
</feature>
<dbReference type="GO" id="GO:0007099">
    <property type="term" value="P:centriole replication"/>
    <property type="evidence" value="ECO:0007669"/>
    <property type="project" value="InterPro"/>
</dbReference>
<dbReference type="AlphaFoldDB" id="A0A7K6MR28"/>
<feature type="region of interest" description="Disordered" evidence="2">
    <location>
        <begin position="357"/>
        <end position="376"/>
    </location>
</feature>
<dbReference type="Pfam" id="PF16025">
    <property type="entry name" value="CaM_bind"/>
    <property type="match status" value="1"/>
</dbReference>
<evidence type="ECO:0000256" key="1">
    <source>
        <dbReference type="SAM" id="Coils"/>
    </source>
</evidence>
<feature type="region of interest" description="Disordered" evidence="2">
    <location>
        <begin position="199"/>
        <end position="218"/>
    </location>
</feature>
<dbReference type="Proteomes" id="UP000545574">
    <property type="component" value="Unassembled WGS sequence"/>
</dbReference>
<feature type="region of interest" description="Disordered" evidence="2">
    <location>
        <begin position="89"/>
        <end position="112"/>
    </location>
</feature>
<comment type="caution">
    <text evidence="3">The sequence shown here is derived from an EMBL/GenBank/DDBJ whole genome shotgun (WGS) entry which is preliminary data.</text>
</comment>
<evidence type="ECO:0000256" key="2">
    <source>
        <dbReference type="SAM" id="MobiDB-lite"/>
    </source>
</evidence>
<feature type="compositionally biased region" description="Polar residues" evidence="2">
    <location>
        <begin position="278"/>
        <end position="310"/>
    </location>
</feature>
<evidence type="ECO:0000313" key="4">
    <source>
        <dbReference type="Proteomes" id="UP000545574"/>
    </source>
</evidence>
<keyword evidence="1" id="KW-0175">Coiled coil</keyword>
<dbReference type="EMBL" id="VZRT01002797">
    <property type="protein sequence ID" value="NWW38878.1"/>
    <property type="molecule type" value="Genomic_DNA"/>
</dbReference>